<proteinExistence type="predicted"/>
<reference evidence="4" key="1">
    <citation type="journal article" date="2019" name="Int. J. Syst. Evol. Microbiol.">
        <title>The Global Catalogue of Microorganisms (GCM) 10K type strain sequencing project: providing services to taxonomists for standard genome sequencing and annotation.</title>
        <authorList>
            <consortium name="The Broad Institute Genomics Platform"/>
            <consortium name="The Broad Institute Genome Sequencing Center for Infectious Disease"/>
            <person name="Wu L."/>
            <person name="Ma J."/>
        </authorList>
    </citation>
    <scope>NUCLEOTIDE SEQUENCE [LARGE SCALE GENOMIC DNA]</scope>
    <source>
        <strain evidence="4">JCM 16548</strain>
    </source>
</reference>
<dbReference type="RefSeq" id="WP_344814293.1">
    <property type="nucleotide sequence ID" value="NZ_BAAAYX010000020.1"/>
</dbReference>
<evidence type="ECO:0008006" key="5">
    <source>
        <dbReference type="Google" id="ProtNLM"/>
    </source>
</evidence>
<comment type="caution">
    <text evidence="3">The sequence shown here is derived from an EMBL/GenBank/DDBJ whole genome shotgun (WGS) entry which is preliminary data.</text>
</comment>
<protein>
    <recommendedName>
        <fullName evidence="5">DUF4386 domain-containing protein</fullName>
    </recommendedName>
</protein>
<dbReference type="EMBL" id="BAAAYX010000020">
    <property type="protein sequence ID" value="GAA3716772.1"/>
    <property type="molecule type" value="Genomic_DNA"/>
</dbReference>
<feature type="transmembrane region" description="Helical" evidence="2">
    <location>
        <begin position="160"/>
        <end position="179"/>
    </location>
</feature>
<organism evidence="3 4">
    <name type="scientific">Microlunatus aurantiacus</name>
    <dbReference type="NCBI Taxonomy" id="446786"/>
    <lineage>
        <taxon>Bacteria</taxon>
        <taxon>Bacillati</taxon>
        <taxon>Actinomycetota</taxon>
        <taxon>Actinomycetes</taxon>
        <taxon>Propionibacteriales</taxon>
        <taxon>Propionibacteriaceae</taxon>
        <taxon>Microlunatus</taxon>
    </lineage>
</organism>
<keyword evidence="2" id="KW-0812">Transmembrane</keyword>
<name>A0ABP7EC38_9ACTN</name>
<evidence type="ECO:0000313" key="3">
    <source>
        <dbReference type="EMBL" id="GAA3716772.1"/>
    </source>
</evidence>
<feature type="transmembrane region" description="Helical" evidence="2">
    <location>
        <begin position="185"/>
        <end position="203"/>
    </location>
</feature>
<keyword evidence="2" id="KW-1133">Transmembrane helix</keyword>
<keyword evidence="2" id="KW-0472">Membrane</keyword>
<evidence type="ECO:0000256" key="2">
    <source>
        <dbReference type="SAM" id="Phobius"/>
    </source>
</evidence>
<dbReference type="Proteomes" id="UP001500051">
    <property type="component" value="Unassembled WGS sequence"/>
</dbReference>
<feature type="region of interest" description="Disordered" evidence="1">
    <location>
        <begin position="209"/>
        <end position="228"/>
    </location>
</feature>
<sequence>MTITTTTLTRAAGLAAVAGGLLFIAVQFKHPLLTPEFTTTTEYAVRETAKILMAVLSLVGITGIYLRQVRQVGVLGLIGYLLLSVGYLTILTIQVIAVFVLPDLAASQPGYVSDALAVAHSGHPVGDVSQFQTLTNIAITYIAGGIIFGIALFRAGILARWAAALMTLGAVATIATFQLPELTQRLFAIPAAVALIGLGYSLWREQRTEDSRHLTGDDSPQLDPAGAR</sequence>
<feature type="transmembrane region" description="Helical" evidence="2">
    <location>
        <begin position="78"/>
        <end position="101"/>
    </location>
</feature>
<feature type="transmembrane region" description="Helical" evidence="2">
    <location>
        <begin position="48"/>
        <end position="66"/>
    </location>
</feature>
<keyword evidence="4" id="KW-1185">Reference proteome</keyword>
<feature type="transmembrane region" description="Helical" evidence="2">
    <location>
        <begin position="134"/>
        <end position="153"/>
    </location>
</feature>
<evidence type="ECO:0000256" key="1">
    <source>
        <dbReference type="SAM" id="MobiDB-lite"/>
    </source>
</evidence>
<gene>
    <name evidence="3" type="ORF">GCM10022204_40750</name>
</gene>
<evidence type="ECO:0000313" key="4">
    <source>
        <dbReference type="Proteomes" id="UP001500051"/>
    </source>
</evidence>
<accession>A0ABP7EC38</accession>
<feature type="transmembrane region" description="Helical" evidence="2">
    <location>
        <begin position="7"/>
        <end position="28"/>
    </location>
</feature>